<dbReference type="Pfam" id="PF09355">
    <property type="entry name" value="Phage_Gp19"/>
    <property type="match status" value="1"/>
</dbReference>
<keyword evidence="2" id="KW-1185">Reference proteome</keyword>
<evidence type="ECO:0000313" key="2">
    <source>
        <dbReference type="Proteomes" id="UP000280497"/>
    </source>
</evidence>
<dbReference type="InterPro" id="IPR018963">
    <property type="entry name" value="Mycophage_D29_Gp19"/>
</dbReference>
<accession>A0A385UHR7</accession>
<reference evidence="1 2" key="1">
    <citation type="submission" date="2018-08" db="EMBL/GenBank/DDBJ databases">
        <authorList>
            <person name="Pathak A."/>
            <person name="Staton O.A."/>
            <person name="Aldaher A.R."/>
            <person name="Baird K.M."/>
            <person name="Borah A."/>
            <person name="Haggard G.E."/>
            <person name="Meesala S."/>
            <person name="Nealy S.L."/>
            <person name="Ramdas R."/>
            <person name="Rocha M."/>
            <person name="Sristi D."/>
            <person name="Thukral S."/>
            <person name="Walls C.E."/>
            <person name="Waqas M."/>
            <person name="Williams M.R."/>
            <person name="Winters A.K."/>
            <person name="Sahawneh K.J."/>
            <person name="Monti D.L."/>
            <person name="Garlena R.A."/>
            <person name="Russell D.A."/>
            <person name="Pope W.H."/>
            <person name="Jacobs-Sera D."/>
            <person name="Hatfull G.F."/>
        </authorList>
    </citation>
    <scope>NUCLEOTIDE SEQUENCE [LARGE SCALE GENOMIC DNA]</scope>
</reference>
<proteinExistence type="predicted"/>
<name>A0A385UHR7_9CAUD</name>
<dbReference type="Proteomes" id="UP000280497">
    <property type="component" value="Segment"/>
</dbReference>
<sequence length="134" mass="14960">METYAEVADLEAEWRPLTAPEKARAGKLLEMAGILIRRRVAVDDEETRAVARWVSLDMVFNALAVPMEQRGKTQWATTVGAVSESASMLNPQVTLQLLAGHLELLGLPAMPGASYAFGWRGEEPLSEYEPRYRW</sequence>
<dbReference type="KEGG" id="vg:55003787"/>
<dbReference type="GeneID" id="55003787"/>
<protein>
    <submittedName>
        <fullName evidence="1">Head-to-tail adaptor</fullName>
    </submittedName>
</protein>
<dbReference type="EMBL" id="MH727560">
    <property type="protein sequence ID" value="AYB70490.1"/>
    <property type="molecule type" value="Genomic_DNA"/>
</dbReference>
<dbReference type="RefSeq" id="YP_009812717.1">
    <property type="nucleotide sequence ID" value="NC_048069.1"/>
</dbReference>
<gene>
    <name evidence="1" type="primary">8</name>
    <name evidence="1" type="ORF">SAMW_8</name>
</gene>
<evidence type="ECO:0000313" key="1">
    <source>
        <dbReference type="EMBL" id="AYB70490.1"/>
    </source>
</evidence>
<organism evidence="1 2">
    <name type="scientific">Corynebacterium phage SamW</name>
    <dbReference type="NCBI Taxonomy" id="2301601"/>
    <lineage>
        <taxon>Viruses</taxon>
        <taxon>Duplodnaviria</taxon>
        <taxon>Heunggongvirae</taxon>
        <taxon>Uroviricota</taxon>
        <taxon>Caudoviricetes</taxon>
        <taxon>Samwavirus</taxon>
        <taxon>Samwavirus samW</taxon>
    </lineage>
</organism>